<feature type="chain" id="PRO_5044546179" evidence="2">
    <location>
        <begin position="25"/>
        <end position="188"/>
    </location>
</feature>
<evidence type="ECO:0000256" key="1">
    <source>
        <dbReference type="ARBA" id="ARBA00022729"/>
    </source>
</evidence>
<evidence type="ECO:0000313" key="4">
    <source>
        <dbReference type="EMBL" id="AMV63448.1"/>
    </source>
</evidence>
<evidence type="ECO:0000256" key="2">
    <source>
        <dbReference type="SAM" id="SignalP"/>
    </source>
</evidence>
<dbReference type="OrthoDB" id="2249542at2"/>
<sequence length="188" mass="20558">MKSFKKVFSILMIGLVATSLTACSSGNTSKSSQQSSSSEKKVSSAKKAVKKTATLSDQTFKTPQGTFLITENHVTASATKNKQVLILKYTFTNTSKSQLVPSDYWYKYVKATQIVNGSTKTLEQGSLPFSTAATTDDNLENSSVSEIKPNHHINAEGSWQLDKNGAPVKVSFYDTHKQLVGTRQYDTN</sequence>
<dbReference type="Gene3D" id="2.60.40.1240">
    <property type="match status" value="1"/>
</dbReference>
<dbReference type="EMBL" id="CP012275">
    <property type="protein sequence ID" value="AMV63448.1"/>
    <property type="molecule type" value="Genomic_DNA"/>
</dbReference>
<dbReference type="AlphaFoldDB" id="A0A0R2H693"/>
<feature type="signal peptide" evidence="2">
    <location>
        <begin position="1"/>
        <end position="24"/>
    </location>
</feature>
<dbReference type="GeneID" id="57275935"/>
<dbReference type="EMBL" id="CP012288">
    <property type="protein sequence ID" value="AMV66616.1"/>
    <property type="molecule type" value="Genomic_DNA"/>
</dbReference>
<dbReference type="PROSITE" id="PS51257">
    <property type="entry name" value="PROKAR_LIPOPROTEIN"/>
    <property type="match status" value="1"/>
</dbReference>
<accession>A0A0R2H693</accession>
<evidence type="ECO:0000313" key="5">
    <source>
        <dbReference type="EMBL" id="AMV66616.1"/>
    </source>
</evidence>
<feature type="domain" description="DUF5067" evidence="3">
    <location>
        <begin position="41"/>
        <end position="174"/>
    </location>
</feature>
<dbReference type="Pfam" id="PF16729">
    <property type="entry name" value="DUF5067"/>
    <property type="match status" value="1"/>
</dbReference>
<reference evidence="6 7" key="1">
    <citation type="journal article" date="2016" name="PLoS ONE">
        <title>The Identification of Novel Diagnostic Marker Genes for the Detection of Beer Spoiling Pediococcus damnosus Strains Using the BlAst Diagnostic Gene findEr.</title>
        <authorList>
            <person name="Behr J."/>
            <person name="Geissler A.J."/>
            <person name="Schmid J."/>
            <person name="Zehe A."/>
            <person name="Vogel R.F."/>
        </authorList>
    </citation>
    <scope>NUCLEOTIDE SEQUENCE [LARGE SCALE GENOMIC DNA]</scope>
    <source>
        <strain evidence="4 7">TMW 2.1533</strain>
        <strain evidence="5 6">TMW 2.1535</strain>
    </source>
</reference>
<evidence type="ECO:0000313" key="7">
    <source>
        <dbReference type="Proteomes" id="UP000076405"/>
    </source>
</evidence>
<keyword evidence="1 2" id="KW-0732">Signal</keyword>
<keyword evidence="6" id="KW-1185">Reference proteome</keyword>
<dbReference type="RefSeq" id="WP_046872422.1">
    <property type="nucleotide sequence ID" value="NZ_BAAAXI010000097.1"/>
</dbReference>
<evidence type="ECO:0000259" key="3">
    <source>
        <dbReference type="Pfam" id="PF16729"/>
    </source>
</evidence>
<dbReference type="InterPro" id="IPR031989">
    <property type="entry name" value="DUF5067"/>
</dbReference>
<dbReference type="Proteomes" id="UP000076405">
    <property type="component" value="Chromosome"/>
</dbReference>
<name>A0A0R2H693_9LACO</name>
<protein>
    <submittedName>
        <fullName evidence="4">Prophage protein</fullName>
    </submittedName>
</protein>
<organism evidence="4 7">
    <name type="scientific">Pediococcus damnosus</name>
    <dbReference type="NCBI Taxonomy" id="51663"/>
    <lineage>
        <taxon>Bacteria</taxon>
        <taxon>Bacillati</taxon>
        <taxon>Bacillota</taxon>
        <taxon>Bacilli</taxon>
        <taxon>Lactobacillales</taxon>
        <taxon>Lactobacillaceae</taxon>
        <taxon>Pediococcus</taxon>
    </lineage>
</organism>
<evidence type="ECO:0000313" key="6">
    <source>
        <dbReference type="Proteomes" id="UP000076244"/>
    </source>
</evidence>
<proteinExistence type="predicted"/>
<dbReference type="Proteomes" id="UP000076244">
    <property type="component" value="Chromosome"/>
</dbReference>
<gene>
    <name evidence="4" type="ORF">ADU70_1982</name>
    <name evidence="5" type="ORF">ADU72_0671</name>
</gene>
<dbReference type="KEGG" id="pdm:ADU72_0671"/>
<dbReference type="InterPro" id="IPR029050">
    <property type="entry name" value="Immunoprotect_excell_Ig-like"/>
</dbReference>